<evidence type="ECO:0000256" key="1">
    <source>
        <dbReference type="SAM" id="MobiDB-lite"/>
    </source>
</evidence>
<dbReference type="EMBL" id="JAUEPN010000002">
    <property type="protein sequence ID" value="KAK3298172.1"/>
    <property type="molecule type" value="Genomic_DNA"/>
</dbReference>
<evidence type="ECO:0000313" key="2">
    <source>
        <dbReference type="EMBL" id="KAK3298172.1"/>
    </source>
</evidence>
<feature type="compositionally biased region" description="Pro residues" evidence="1">
    <location>
        <begin position="211"/>
        <end position="220"/>
    </location>
</feature>
<feature type="compositionally biased region" description="Low complexity" evidence="1">
    <location>
        <begin position="8"/>
        <end position="23"/>
    </location>
</feature>
<sequence>MAGRPSNRSSQQAPAIPPASARQNEYFVPRDGIDREVITSDICRYLGNDALVRPGTYESADGRVTQGYYITAYRNLTSPMIQDLKADSARWEQERRAASRSSGGGAGGTMHSSQPNGIFVRSCSNSPLGSREQARGQDYNAWKNLQRERELEAQQYAPTMEVDYPPPGPAGTPVYANHQYAGAPPANYPPATYPPQGHAAAAPYQVQPGYGYPPNPPPTQYSPQPQTSGDRYPGIPPPPIAGSYQDAGVFVHGSNYQATGGYTQAGANRVPPAMINASAPPSRTFSAPSGTPGYETDPSAYPYPPPAGNPATQSYPTDALYGRGAYATATTNPPEAASSDVLGSPAGTAQRPGYPAPTDPQYDPHQNPALQPATTPTTAAPAQMASGSAPPPARRDRDSEPRDRERGDHRDHRPRRSEQERGDRDRHRHR</sequence>
<feature type="region of interest" description="Disordered" evidence="1">
    <location>
        <begin position="87"/>
        <end position="140"/>
    </location>
</feature>
<feature type="compositionally biased region" description="Polar residues" evidence="1">
    <location>
        <begin position="110"/>
        <end position="128"/>
    </location>
</feature>
<comment type="caution">
    <text evidence="2">The sequence shown here is derived from an EMBL/GenBank/DDBJ whole genome shotgun (WGS) entry which is preliminary data.</text>
</comment>
<feature type="compositionally biased region" description="Basic and acidic residues" evidence="1">
    <location>
        <begin position="393"/>
        <end position="430"/>
    </location>
</feature>
<proteinExistence type="predicted"/>
<reference evidence="2" key="2">
    <citation type="submission" date="2023-06" db="EMBL/GenBank/DDBJ databases">
        <authorList>
            <consortium name="Lawrence Berkeley National Laboratory"/>
            <person name="Haridas S."/>
            <person name="Hensen N."/>
            <person name="Bonometti L."/>
            <person name="Westerberg I."/>
            <person name="Brannstrom I.O."/>
            <person name="Guillou S."/>
            <person name="Cros-Aarteil S."/>
            <person name="Calhoun S."/>
            <person name="Kuo A."/>
            <person name="Mondo S."/>
            <person name="Pangilinan J."/>
            <person name="Riley R."/>
            <person name="Labutti K."/>
            <person name="Andreopoulos B."/>
            <person name="Lipzen A."/>
            <person name="Chen C."/>
            <person name="Yanf M."/>
            <person name="Daum C."/>
            <person name="Ng V."/>
            <person name="Clum A."/>
            <person name="Steindorff A."/>
            <person name="Ohm R."/>
            <person name="Martin F."/>
            <person name="Silar P."/>
            <person name="Natvig D."/>
            <person name="Lalanne C."/>
            <person name="Gautier V."/>
            <person name="Ament-Velasquez S.L."/>
            <person name="Kruys A."/>
            <person name="Hutchinson M.I."/>
            <person name="Powell A.J."/>
            <person name="Barry K."/>
            <person name="Miller A.N."/>
            <person name="Grigoriev I.V."/>
            <person name="Debuchy R."/>
            <person name="Gladieux P."/>
            <person name="Thoren M.H."/>
            <person name="Johannesson H."/>
        </authorList>
    </citation>
    <scope>NUCLEOTIDE SEQUENCE</scope>
    <source>
        <strain evidence="2">CBS 168.71</strain>
    </source>
</reference>
<feature type="compositionally biased region" description="Basic and acidic residues" evidence="1">
    <location>
        <begin position="87"/>
        <end position="97"/>
    </location>
</feature>
<evidence type="ECO:0008006" key="4">
    <source>
        <dbReference type="Google" id="ProtNLM"/>
    </source>
</evidence>
<feature type="region of interest" description="Disordered" evidence="1">
    <location>
        <begin position="1"/>
        <end position="27"/>
    </location>
</feature>
<protein>
    <recommendedName>
        <fullName evidence="4">Transcription factor RfeG</fullName>
    </recommendedName>
</protein>
<organism evidence="2 3">
    <name type="scientific">Chaetomium fimeti</name>
    <dbReference type="NCBI Taxonomy" id="1854472"/>
    <lineage>
        <taxon>Eukaryota</taxon>
        <taxon>Fungi</taxon>
        <taxon>Dikarya</taxon>
        <taxon>Ascomycota</taxon>
        <taxon>Pezizomycotina</taxon>
        <taxon>Sordariomycetes</taxon>
        <taxon>Sordariomycetidae</taxon>
        <taxon>Sordariales</taxon>
        <taxon>Chaetomiaceae</taxon>
        <taxon>Chaetomium</taxon>
    </lineage>
</organism>
<keyword evidence="3" id="KW-1185">Reference proteome</keyword>
<evidence type="ECO:0000313" key="3">
    <source>
        <dbReference type="Proteomes" id="UP001278766"/>
    </source>
</evidence>
<dbReference type="PANTHER" id="PTHR39609">
    <property type="entry name" value="RFEG-RELATED"/>
    <property type="match status" value="1"/>
</dbReference>
<gene>
    <name evidence="2" type="ORF">B0H64DRAFT_67495</name>
</gene>
<feature type="compositionally biased region" description="Polar residues" evidence="1">
    <location>
        <begin position="279"/>
        <end position="289"/>
    </location>
</feature>
<dbReference type="AlphaFoldDB" id="A0AAE0LUP0"/>
<name>A0AAE0LUP0_9PEZI</name>
<dbReference type="PANTHER" id="PTHR39609:SF1">
    <property type="entry name" value="RFEG"/>
    <property type="match status" value="1"/>
</dbReference>
<dbReference type="Proteomes" id="UP001278766">
    <property type="component" value="Unassembled WGS sequence"/>
</dbReference>
<feature type="region of interest" description="Disordered" evidence="1">
    <location>
        <begin position="186"/>
        <end position="237"/>
    </location>
</feature>
<feature type="compositionally biased region" description="Low complexity" evidence="1">
    <location>
        <begin position="372"/>
        <end position="388"/>
    </location>
</feature>
<dbReference type="GeneID" id="87845550"/>
<reference evidence="2" key="1">
    <citation type="journal article" date="2023" name="Mol. Phylogenet. Evol.">
        <title>Genome-scale phylogeny and comparative genomics of the fungal order Sordariales.</title>
        <authorList>
            <person name="Hensen N."/>
            <person name="Bonometti L."/>
            <person name="Westerberg I."/>
            <person name="Brannstrom I.O."/>
            <person name="Guillou S."/>
            <person name="Cros-Aarteil S."/>
            <person name="Calhoun S."/>
            <person name="Haridas S."/>
            <person name="Kuo A."/>
            <person name="Mondo S."/>
            <person name="Pangilinan J."/>
            <person name="Riley R."/>
            <person name="LaButti K."/>
            <person name="Andreopoulos B."/>
            <person name="Lipzen A."/>
            <person name="Chen C."/>
            <person name="Yan M."/>
            <person name="Daum C."/>
            <person name="Ng V."/>
            <person name="Clum A."/>
            <person name="Steindorff A."/>
            <person name="Ohm R.A."/>
            <person name="Martin F."/>
            <person name="Silar P."/>
            <person name="Natvig D.O."/>
            <person name="Lalanne C."/>
            <person name="Gautier V."/>
            <person name="Ament-Velasquez S.L."/>
            <person name="Kruys A."/>
            <person name="Hutchinson M.I."/>
            <person name="Powell A.J."/>
            <person name="Barry K."/>
            <person name="Miller A.N."/>
            <person name="Grigoriev I.V."/>
            <person name="Debuchy R."/>
            <person name="Gladieux P."/>
            <person name="Hiltunen Thoren M."/>
            <person name="Johannesson H."/>
        </authorList>
    </citation>
    <scope>NUCLEOTIDE SEQUENCE</scope>
    <source>
        <strain evidence="2">CBS 168.71</strain>
    </source>
</reference>
<dbReference type="RefSeq" id="XP_062661686.1">
    <property type="nucleotide sequence ID" value="XM_062808602.1"/>
</dbReference>
<accession>A0AAE0LUP0</accession>
<feature type="region of interest" description="Disordered" evidence="1">
    <location>
        <begin position="273"/>
        <end position="430"/>
    </location>
</feature>